<evidence type="ECO:0000313" key="3">
    <source>
        <dbReference type="Proteomes" id="UP001328107"/>
    </source>
</evidence>
<dbReference type="EMBL" id="BTRK01000002">
    <property type="protein sequence ID" value="GMR35536.1"/>
    <property type="molecule type" value="Genomic_DNA"/>
</dbReference>
<dbReference type="Proteomes" id="UP001328107">
    <property type="component" value="Unassembled WGS sequence"/>
</dbReference>
<dbReference type="AlphaFoldDB" id="A0AAN4Z7G2"/>
<comment type="caution">
    <text evidence="2">The sequence shown here is derived from an EMBL/GenBank/DDBJ whole genome shotgun (WGS) entry which is preliminary data.</text>
</comment>
<reference evidence="3" key="1">
    <citation type="submission" date="2022-10" db="EMBL/GenBank/DDBJ databases">
        <title>Genome assembly of Pristionchus species.</title>
        <authorList>
            <person name="Yoshida K."/>
            <person name="Sommer R.J."/>
        </authorList>
    </citation>
    <scope>NUCLEOTIDE SEQUENCE [LARGE SCALE GENOMIC DNA]</scope>
    <source>
        <strain evidence="3">RS5460</strain>
    </source>
</reference>
<evidence type="ECO:0000313" key="2">
    <source>
        <dbReference type="EMBL" id="GMR35536.1"/>
    </source>
</evidence>
<gene>
    <name evidence="2" type="ORF">PMAYCL1PPCAC_05731</name>
</gene>
<evidence type="ECO:0000256" key="1">
    <source>
        <dbReference type="SAM" id="MobiDB-lite"/>
    </source>
</evidence>
<sequence length="135" mass="15315">FSSAKSNIALSFEREDRPYYKPEPRPISPPLPPAHETQLEREERLEREARHLAYLQKLRQDLGGFTCDTVLYHGTPVGDELVTYYRHRPSYVNLTPGAQIVLPLIVKNGRLAIDLVVPGFKGTAGKLLIHAQQNR</sequence>
<protein>
    <submittedName>
        <fullName evidence="2">Uncharacterized protein</fullName>
    </submittedName>
</protein>
<proteinExistence type="predicted"/>
<feature type="non-terminal residue" evidence="2">
    <location>
        <position position="1"/>
    </location>
</feature>
<organism evidence="2 3">
    <name type="scientific">Pristionchus mayeri</name>
    <dbReference type="NCBI Taxonomy" id="1317129"/>
    <lineage>
        <taxon>Eukaryota</taxon>
        <taxon>Metazoa</taxon>
        <taxon>Ecdysozoa</taxon>
        <taxon>Nematoda</taxon>
        <taxon>Chromadorea</taxon>
        <taxon>Rhabditida</taxon>
        <taxon>Rhabditina</taxon>
        <taxon>Diplogasteromorpha</taxon>
        <taxon>Diplogasteroidea</taxon>
        <taxon>Neodiplogasteridae</taxon>
        <taxon>Pristionchus</taxon>
    </lineage>
</organism>
<keyword evidence="3" id="KW-1185">Reference proteome</keyword>
<feature type="region of interest" description="Disordered" evidence="1">
    <location>
        <begin position="1"/>
        <end position="41"/>
    </location>
</feature>
<accession>A0AAN4Z7G2</accession>
<feature type="compositionally biased region" description="Basic and acidic residues" evidence="1">
    <location>
        <begin position="12"/>
        <end position="24"/>
    </location>
</feature>
<name>A0AAN4Z7G2_9BILA</name>